<dbReference type="AlphaFoldDB" id="A5DMN0"/>
<evidence type="ECO:0000256" key="5">
    <source>
        <dbReference type="ARBA" id="ARBA00022989"/>
    </source>
</evidence>
<dbReference type="HOGENOM" id="CLU_038615_0_0_1"/>
<dbReference type="OrthoDB" id="3363151at2759"/>
<evidence type="ECO:0000313" key="11">
    <source>
        <dbReference type="Proteomes" id="UP000001997"/>
    </source>
</evidence>
<name>A5DMN0_PICGU</name>
<dbReference type="OMA" id="TRSHIFQ"/>
<evidence type="ECO:0000256" key="7">
    <source>
        <dbReference type="ARBA" id="ARBA00024979"/>
    </source>
</evidence>
<evidence type="ECO:0000256" key="4">
    <source>
        <dbReference type="ARBA" id="ARBA00022692"/>
    </source>
</evidence>
<organism evidence="10 11">
    <name type="scientific">Meyerozyma guilliermondii (strain ATCC 6260 / CBS 566 / DSM 6381 / JCM 1539 / NBRC 10279 / NRRL Y-324)</name>
    <name type="common">Yeast</name>
    <name type="synonym">Candida guilliermondii</name>
    <dbReference type="NCBI Taxonomy" id="294746"/>
    <lineage>
        <taxon>Eukaryota</taxon>
        <taxon>Fungi</taxon>
        <taxon>Dikarya</taxon>
        <taxon>Ascomycota</taxon>
        <taxon>Saccharomycotina</taxon>
        <taxon>Pichiomycetes</taxon>
        <taxon>Debaryomycetaceae</taxon>
        <taxon>Meyerozyma</taxon>
    </lineage>
</organism>
<keyword evidence="4 9" id="KW-0812">Transmembrane</keyword>
<dbReference type="PANTHER" id="PTHR28293">
    <property type="entry name" value="NUCLEAR RIM PROTEIN 1"/>
    <property type="match status" value="1"/>
</dbReference>
<dbReference type="GO" id="GO:0031965">
    <property type="term" value="C:nuclear membrane"/>
    <property type="evidence" value="ECO:0007669"/>
    <property type="project" value="UniProtKB-SubCell"/>
</dbReference>
<dbReference type="Proteomes" id="UP000001997">
    <property type="component" value="Unassembled WGS sequence"/>
</dbReference>
<keyword evidence="11" id="KW-1185">Reference proteome</keyword>
<dbReference type="EMBL" id="CH408159">
    <property type="protein sequence ID" value="EDK40433.2"/>
    <property type="molecule type" value="Genomic_DNA"/>
</dbReference>
<feature type="region of interest" description="Disordered" evidence="8">
    <location>
        <begin position="338"/>
        <end position="462"/>
    </location>
</feature>
<evidence type="ECO:0000256" key="2">
    <source>
        <dbReference type="ARBA" id="ARBA00007900"/>
    </source>
</evidence>
<feature type="transmembrane region" description="Helical" evidence="9">
    <location>
        <begin position="110"/>
        <end position="138"/>
    </location>
</feature>
<evidence type="ECO:0000256" key="1">
    <source>
        <dbReference type="ARBA" id="ARBA00004232"/>
    </source>
</evidence>
<evidence type="ECO:0000313" key="10">
    <source>
        <dbReference type="EMBL" id="EDK40433.2"/>
    </source>
</evidence>
<dbReference type="RefSeq" id="XP_001483802.2">
    <property type="nucleotide sequence ID" value="XM_001483752.1"/>
</dbReference>
<comment type="similarity">
    <text evidence="2">Belongs to the NUR1 family.</text>
</comment>
<evidence type="ECO:0000256" key="8">
    <source>
        <dbReference type="SAM" id="MobiDB-lite"/>
    </source>
</evidence>
<dbReference type="GeneID" id="5125751"/>
<keyword evidence="6 9" id="KW-0472">Membrane</keyword>
<comment type="function">
    <text evidence="7">Member of a perinuclear network that controls recombination at multiple loci to maintain genome stability. Required for rDNA repeat stability.</text>
</comment>
<accession>A5DMN0</accession>
<feature type="compositionally biased region" description="Polar residues" evidence="8">
    <location>
        <begin position="344"/>
        <end position="353"/>
    </location>
</feature>
<proteinExistence type="inferred from homology"/>
<feature type="compositionally biased region" description="Polar residues" evidence="8">
    <location>
        <begin position="391"/>
        <end position="443"/>
    </location>
</feature>
<dbReference type="Pfam" id="PF10332">
    <property type="entry name" value="DUF2418"/>
    <property type="match status" value="1"/>
</dbReference>
<dbReference type="GO" id="GO:0043007">
    <property type="term" value="P:maintenance of rDNA"/>
    <property type="evidence" value="ECO:0007669"/>
    <property type="project" value="TreeGrafter"/>
</dbReference>
<evidence type="ECO:0000256" key="6">
    <source>
        <dbReference type="ARBA" id="ARBA00023136"/>
    </source>
</evidence>
<dbReference type="VEuPathDB" id="FungiDB:PGUG_04531"/>
<evidence type="ECO:0000256" key="9">
    <source>
        <dbReference type="SAM" id="Phobius"/>
    </source>
</evidence>
<dbReference type="GO" id="GO:0007096">
    <property type="term" value="P:regulation of exit from mitosis"/>
    <property type="evidence" value="ECO:0007669"/>
    <property type="project" value="TreeGrafter"/>
</dbReference>
<dbReference type="FunCoup" id="A5DMN0">
    <property type="interactions" value="27"/>
</dbReference>
<keyword evidence="5 9" id="KW-1133">Transmembrane helix</keyword>
<dbReference type="eggNOG" id="ENOG502S7S0">
    <property type="taxonomic scope" value="Eukaryota"/>
</dbReference>
<dbReference type="PANTHER" id="PTHR28293:SF1">
    <property type="entry name" value="NUCLEAR RIM PROTEIN 1"/>
    <property type="match status" value="1"/>
</dbReference>
<feature type="transmembrane region" description="Helical" evidence="9">
    <location>
        <begin position="42"/>
        <end position="62"/>
    </location>
</feature>
<dbReference type="InParanoid" id="A5DMN0"/>
<dbReference type="KEGG" id="pgu:PGUG_04531"/>
<sequence>MAPHRVRRTPVFEKIRSFPFDTFLWLNEHRLSIDWDTHARKVALPLGALLSIVFYGAAAIRYDALSSQQFYRGAVFSPNHKVYERVRQRAVTGRVPTQLDSDDMASQTWLALWLMAANCILATLTMACVANFVSLYFFSYRSYTLLYHSGGSPSSSARRLHLTNSDMSWWSKFTNLFVSPDMSYSDSESEPSLLDESYNEINLFQKDVWQLQVWDPSRFSMMLSATFSPPLMILIYIGGGPLPFYTLIISYLAFAGLSYLTIQKFLLLVADKQILYQEMFQEYNKKFVLPKTSVLRKDAIIDATLGPRISAHYTVQTEPVAHLHTAKSKVFMTHDINGKAHNTAPKSSMSRSVSPAKEDVFPRSAKYKNEGRPLESPFRTPLHPDPRLGYQNRSHQPNWITSSTPYRRNSRNELQTPFRSRPHSPSRQLSPGRNTSPLRLSSQLDHHGSRSPSPSKSRPRWQ</sequence>
<evidence type="ECO:0000256" key="3">
    <source>
        <dbReference type="ARBA" id="ARBA00018310"/>
    </source>
</evidence>
<reference evidence="10 11" key="1">
    <citation type="journal article" date="2009" name="Nature">
        <title>Evolution of pathogenicity and sexual reproduction in eight Candida genomes.</title>
        <authorList>
            <person name="Butler G."/>
            <person name="Rasmussen M.D."/>
            <person name="Lin M.F."/>
            <person name="Santos M.A."/>
            <person name="Sakthikumar S."/>
            <person name="Munro C.A."/>
            <person name="Rheinbay E."/>
            <person name="Grabherr M."/>
            <person name="Forche A."/>
            <person name="Reedy J.L."/>
            <person name="Agrafioti I."/>
            <person name="Arnaud M.B."/>
            <person name="Bates S."/>
            <person name="Brown A.J."/>
            <person name="Brunke S."/>
            <person name="Costanzo M.C."/>
            <person name="Fitzpatrick D.A."/>
            <person name="de Groot P.W."/>
            <person name="Harris D."/>
            <person name="Hoyer L.L."/>
            <person name="Hube B."/>
            <person name="Klis F.M."/>
            <person name="Kodira C."/>
            <person name="Lennard N."/>
            <person name="Logue M.E."/>
            <person name="Martin R."/>
            <person name="Neiman A.M."/>
            <person name="Nikolaou E."/>
            <person name="Quail M.A."/>
            <person name="Quinn J."/>
            <person name="Santos M.C."/>
            <person name="Schmitzberger F.F."/>
            <person name="Sherlock G."/>
            <person name="Shah P."/>
            <person name="Silverstein K.A."/>
            <person name="Skrzypek M.S."/>
            <person name="Soll D."/>
            <person name="Staggs R."/>
            <person name="Stansfield I."/>
            <person name="Stumpf M.P."/>
            <person name="Sudbery P.E."/>
            <person name="Srikantha T."/>
            <person name="Zeng Q."/>
            <person name="Berman J."/>
            <person name="Berriman M."/>
            <person name="Heitman J."/>
            <person name="Gow N.A."/>
            <person name="Lorenz M.C."/>
            <person name="Birren B.W."/>
            <person name="Kellis M."/>
            <person name="Cuomo C.A."/>
        </authorList>
    </citation>
    <scope>NUCLEOTIDE SEQUENCE [LARGE SCALE GENOMIC DNA]</scope>
    <source>
        <strain evidence="11">ATCC 6260 / CBS 566 / DSM 6381 / JCM 1539 / NBRC 10279 / NRRL Y-324</strain>
    </source>
</reference>
<feature type="compositionally biased region" description="Basic and acidic residues" evidence="8">
    <location>
        <begin position="356"/>
        <end position="373"/>
    </location>
</feature>
<comment type="subcellular location">
    <subcellularLocation>
        <location evidence="1">Nucleus membrane</location>
        <topology evidence="1">Multi-pass membrane protein</topology>
    </subcellularLocation>
</comment>
<protein>
    <recommendedName>
        <fullName evidence="3">Nuclear rim protein 1</fullName>
    </recommendedName>
</protein>
<dbReference type="InterPro" id="IPR018819">
    <property type="entry name" value="Nur1/Mug154"/>
</dbReference>
<feature type="transmembrane region" description="Helical" evidence="9">
    <location>
        <begin position="244"/>
        <end position="262"/>
    </location>
</feature>
<gene>
    <name evidence="10" type="ORF">PGUG_04531</name>
</gene>